<evidence type="ECO:0000256" key="12">
    <source>
        <dbReference type="HAMAP-Rule" id="MF_00983"/>
    </source>
</evidence>
<organism evidence="15 16">
    <name type="scientific">Sulfoacidibacillus ferrooxidans</name>
    <dbReference type="NCBI Taxonomy" id="2005001"/>
    <lineage>
        <taxon>Bacteria</taxon>
        <taxon>Bacillati</taxon>
        <taxon>Bacillota</taxon>
        <taxon>Bacilli</taxon>
        <taxon>Bacillales</taxon>
        <taxon>Alicyclobacillaceae</taxon>
        <taxon>Sulfoacidibacillus</taxon>
    </lineage>
</organism>
<feature type="domain" description="Helicase ATP-binding" evidence="13">
    <location>
        <begin position="214"/>
        <end position="380"/>
    </location>
</feature>
<dbReference type="InterPro" id="IPR027417">
    <property type="entry name" value="P-loop_NTPase"/>
</dbReference>
<keyword evidence="10 12" id="KW-0413">Isomerase</keyword>
<evidence type="ECO:0000256" key="8">
    <source>
        <dbReference type="ARBA" id="ARBA00022840"/>
    </source>
</evidence>
<comment type="catalytic activity">
    <reaction evidence="12">
        <text>Couples ATP hydrolysis with the unwinding of duplex DNA by translocating in the 3'-5' direction.</text>
        <dbReference type="EC" id="5.6.2.4"/>
    </reaction>
</comment>
<evidence type="ECO:0000256" key="6">
    <source>
        <dbReference type="ARBA" id="ARBA00022806"/>
    </source>
</evidence>
<comment type="catalytic activity">
    <reaction evidence="11 12">
        <text>ATP + H2O = ADP + phosphate + H(+)</text>
        <dbReference type="Rhea" id="RHEA:13065"/>
        <dbReference type="ChEBI" id="CHEBI:15377"/>
        <dbReference type="ChEBI" id="CHEBI:15378"/>
        <dbReference type="ChEBI" id="CHEBI:30616"/>
        <dbReference type="ChEBI" id="CHEBI:43474"/>
        <dbReference type="ChEBI" id="CHEBI:456216"/>
        <dbReference type="EC" id="5.6.2.4"/>
    </reaction>
</comment>
<sequence length="740" mass="82965">MIAKVAVDMRAKPVDRLYDYIIPDHVSVEVGSCVEIPFGQRVITGYVLALIDEDGSSGDSHPLRPIVRALTAEASSLHPEMMGVMAFLKDRYLCTWGAALQTVLPPMTRAKASARYVLSEHADEGQLDAALFSYIKRYKGITKKTLIDKFGITKRQLDMWVAQDVLQLDIRHTARLGKKRISSHEHAVTREEQLESALPLSIAQEEAYQQLSVALHEGKMRTFVLHGVTGSGKTEVYLQAIECALQAGHTALMLVPEIALTAQMTTRFRRRFGQRIAVLHSRLSDRERYEEWNRIVRKEADVVVGARSAIFAPLSHVGLIIIDEEHEQTYKQESDPRYVVREVAEWRAKYHRAVVVLGSATPSLETMYRVERERYTLLTLPDRIGARPLAEVQVVDMRAEFRKGLHSLFSEPLKLSLEQVLEREEQAILFLNRRGYTTILLCRDCGAAATCPDCDLSLTLHKVQGASVLRCHFCGHMEPLPTHCVNCGSTRIRQFGAGTQKVEQALVEQFSGVRVIRMDVDTTGTKGAHERMLGEFERGEADVLLGTQMIAKGLDFGRVTLVGVVAADTSLHIPDFRAAERTFQLLVQVAGRAGRHDLPGKVVIQTFSPDHYAIMAAQKHDYAQFFVTEMAARKAMQYPPYTEITQFLIAHDTEQVALQTAQTLHEALLSELSLQKDVRIFAAVPASVPRLRGVYRYQITVLYPSFMRVKEGLSRAYQTVLGSATFHATIVVDVNAQMLF</sequence>
<dbReference type="InterPro" id="IPR041236">
    <property type="entry name" value="PriA_C"/>
</dbReference>
<dbReference type="PROSITE" id="PS51194">
    <property type="entry name" value="HELICASE_CTER"/>
    <property type="match status" value="1"/>
</dbReference>
<dbReference type="GO" id="GO:0003677">
    <property type="term" value="F:DNA binding"/>
    <property type="evidence" value="ECO:0007669"/>
    <property type="project" value="UniProtKB-UniRule"/>
</dbReference>
<keyword evidence="9 12" id="KW-0238">DNA-binding</keyword>
<dbReference type="PANTHER" id="PTHR30580">
    <property type="entry name" value="PRIMOSOMAL PROTEIN N"/>
    <property type="match status" value="1"/>
</dbReference>
<evidence type="ECO:0000313" key="16">
    <source>
        <dbReference type="Proteomes" id="UP001139263"/>
    </source>
</evidence>
<dbReference type="Pfam" id="PF18074">
    <property type="entry name" value="PriA_C"/>
    <property type="match status" value="1"/>
</dbReference>
<dbReference type="Proteomes" id="UP001139263">
    <property type="component" value="Unassembled WGS sequence"/>
</dbReference>
<dbReference type="InterPro" id="IPR011545">
    <property type="entry name" value="DEAD/DEAH_box_helicase_dom"/>
</dbReference>
<dbReference type="InterPro" id="IPR041222">
    <property type="entry name" value="PriA_3primeBD"/>
</dbReference>
<comment type="caution">
    <text evidence="15">The sequence shown here is derived from an EMBL/GenBank/DDBJ whole genome shotgun (WGS) entry which is preliminary data.</text>
</comment>
<dbReference type="Pfam" id="PF00270">
    <property type="entry name" value="DEAD"/>
    <property type="match status" value="1"/>
</dbReference>
<comment type="subunit">
    <text evidence="12">Component of the replication restart primosome.</text>
</comment>
<keyword evidence="8 12" id="KW-0067">ATP-binding</keyword>
<evidence type="ECO:0000259" key="13">
    <source>
        <dbReference type="PROSITE" id="PS51192"/>
    </source>
</evidence>
<dbReference type="InterPro" id="IPR001650">
    <property type="entry name" value="Helicase_C-like"/>
</dbReference>
<dbReference type="EMBL" id="JALBUF010000009">
    <property type="protein sequence ID" value="MCI0184173.1"/>
    <property type="molecule type" value="Genomic_DNA"/>
</dbReference>
<gene>
    <name evidence="12 15" type="primary">priA</name>
    <name evidence="15" type="ORF">MM817_02468</name>
</gene>
<evidence type="ECO:0000259" key="14">
    <source>
        <dbReference type="PROSITE" id="PS51194"/>
    </source>
</evidence>
<dbReference type="GO" id="GO:0016787">
    <property type="term" value="F:hydrolase activity"/>
    <property type="evidence" value="ECO:0007669"/>
    <property type="project" value="UniProtKB-KW"/>
</dbReference>
<dbReference type="CDD" id="cd17929">
    <property type="entry name" value="DEXHc_priA"/>
    <property type="match status" value="1"/>
</dbReference>
<dbReference type="Pfam" id="PF00271">
    <property type="entry name" value="Helicase_C"/>
    <property type="match status" value="1"/>
</dbReference>
<evidence type="ECO:0000256" key="1">
    <source>
        <dbReference type="ARBA" id="ARBA00022515"/>
    </source>
</evidence>
<dbReference type="InterPro" id="IPR005259">
    <property type="entry name" value="PriA"/>
</dbReference>
<dbReference type="FunFam" id="3.40.50.300:FF:000489">
    <property type="entry name" value="Primosome assembly protein PriA"/>
    <property type="match status" value="1"/>
</dbReference>
<evidence type="ECO:0000256" key="4">
    <source>
        <dbReference type="ARBA" id="ARBA00022741"/>
    </source>
</evidence>
<dbReference type="SUPFAM" id="SSF52540">
    <property type="entry name" value="P-loop containing nucleoside triphosphate hydrolases"/>
    <property type="match status" value="1"/>
</dbReference>
<dbReference type="InterPro" id="IPR040498">
    <property type="entry name" value="PriA_CRR"/>
</dbReference>
<name>A0A9X1VA32_9BACL</name>
<evidence type="ECO:0000256" key="9">
    <source>
        <dbReference type="ARBA" id="ARBA00023125"/>
    </source>
</evidence>
<reference evidence="15" key="1">
    <citation type="submission" date="2022-03" db="EMBL/GenBank/DDBJ databases">
        <title>Draft Genome Sequence of Firmicute Strain S0AB, a Heterotrophic Iron/Sulfur-Oxidizing Extreme Acidophile.</title>
        <authorList>
            <person name="Vergara E."/>
            <person name="Pakostova E."/>
            <person name="Johnson D.B."/>
            <person name="Holmes D.S."/>
        </authorList>
    </citation>
    <scope>NUCLEOTIDE SEQUENCE</scope>
    <source>
        <strain evidence="15">S0AB</strain>
    </source>
</reference>
<evidence type="ECO:0000256" key="2">
    <source>
        <dbReference type="ARBA" id="ARBA00022705"/>
    </source>
</evidence>
<protein>
    <recommendedName>
        <fullName evidence="12">Replication restart protein PriA</fullName>
    </recommendedName>
    <alternativeName>
        <fullName evidence="12">ATP-dependent DNA helicase PriA</fullName>
        <ecNumber evidence="12">5.6.2.4</ecNumber>
    </alternativeName>
    <alternativeName>
        <fullName evidence="12">DNA 3'-5' helicase PriA</fullName>
    </alternativeName>
</protein>
<dbReference type="Gene3D" id="3.40.50.300">
    <property type="entry name" value="P-loop containing nucleotide triphosphate hydrolases"/>
    <property type="match status" value="2"/>
</dbReference>
<dbReference type="Pfam" id="PF17764">
    <property type="entry name" value="PriA_3primeBD"/>
    <property type="match status" value="1"/>
</dbReference>
<feature type="binding site" evidence="12">
    <location>
        <position position="451"/>
    </location>
    <ligand>
        <name>Zn(2+)</name>
        <dbReference type="ChEBI" id="CHEBI:29105"/>
        <label>2</label>
    </ligand>
</feature>
<keyword evidence="7 12" id="KW-0862">Zinc</keyword>
<dbReference type="NCBIfam" id="TIGR00595">
    <property type="entry name" value="priA"/>
    <property type="match status" value="1"/>
</dbReference>
<dbReference type="Gene3D" id="3.40.1440.60">
    <property type="entry name" value="PriA, 3(prime) DNA-binding domain"/>
    <property type="match status" value="1"/>
</dbReference>
<keyword evidence="4 12" id="KW-0547">Nucleotide-binding</keyword>
<evidence type="ECO:0000256" key="10">
    <source>
        <dbReference type="ARBA" id="ARBA00023235"/>
    </source>
</evidence>
<keyword evidence="6 12" id="KW-0347">Helicase</keyword>
<evidence type="ECO:0000256" key="11">
    <source>
        <dbReference type="ARBA" id="ARBA00048988"/>
    </source>
</evidence>
<comment type="similarity">
    <text evidence="12">Belongs to the helicase family. PriA subfamily.</text>
</comment>
<evidence type="ECO:0000256" key="5">
    <source>
        <dbReference type="ARBA" id="ARBA00022801"/>
    </source>
</evidence>
<dbReference type="SMART" id="SM00487">
    <property type="entry name" value="DEXDc"/>
    <property type="match status" value="1"/>
</dbReference>
<evidence type="ECO:0000313" key="15">
    <source>
        <dbReference type="EMBL" id="MCI0184173.1"/>
    </source>
</evidence>
<dbReference type="Pfam" id="PF18319">
    <property type="entry name" value="Zn_ribbon_PriA"/>
    <property type="match status" value="1"/>
</dbReference>
<feature type="domain" description="Helicase C-terminal" evidence="14">
    <location>
        <begin position="479"/>
        <end position="633"/>
    </location>
</feature>
<dbReference type="CDD" id="cd18804">
    <property type="entry name" value="SF2_C_priA"/>
    <property type="match status" value="1"/>
</dbReference>
<dbReference type="PROSITE" id="PS51192">
    <property type="entry name" value="HELICASE_ATP_BIND_1"/>
    <property type="match status" value="1"/>
</dbReference>
<dbReference type="GO" id="GO:0008270">
    <property type="term" value="F:zinc ion binding"/>
    <property type="evidence" value="ECO:0007669"/>
    <property type="project" value="UniProtKB-UniRule"/>
</dbReference>
<dbReference type="HAMAP" id="MF_00983">
    <property type="entry name" value="PriA"/>
    <property type="match status" value="1"/>
</dbReference>
<dbReference type="GO" id="GO:1990077">
    <property type="term" value="C:primosome complex"/>
    <property type="evidence" value="ECO:0007669"/>
    <property type="project" value="UniProtKB-UniRule"/>
</dbReference>
<feature type="binding site" evidence="12">
    <location>
        <position position="484"/>
    </location>
    <ligand>
        <name>Zn(2+)</name>
        <dbReference type="ChEBI" id="CHEBI:29105"/>
        <label>1</label>
    </ligand>
</feature>
<dbReference type="GO" id="GO:0006302">
    <property type="term" value="P:double-strand break repair"/>
    <property type="evidence" value="ECO:0007669"/>
    <property type="project" value="InterPro"/>
</dbReference>
<dbReference type="GO" id="GO:0006269">
    <property type="term" value="P:DNA replication, synthesis of primer"/>
    <property type="evidence" value="ECO:0007669"/>
    <property type="project" value="UniProtKB-KW"/>
</dbReference>
<dbReference type="GO" id="GO:0005524">
    <property type="term" value="F:ATP binding"/>
    <property type="evidence" value="ECO:0007669"/>
    <property type="project" value="UniProtKB-UniRule"/>
</dbReference>
<dbReference type="GO" id="GO:0043138">
    <property type="term" value="F:3'-5' DNA helicase activity"/>
    <property type="evidence" value="ECO:0007669"/>
    <property type="project" value="UniProtKB-EC"/>
</dbReference>
<dbReference type="AlphaFoldDB" id="A0A9X1VA32"/>
<comment type="cofactor">
    <cofactor evidence="12">
        <name>Zn(2+)</name>
        <dbReference type="ChEBI" id="CHEBI:29105"/>
    </cofactor>
    <text evidence="12">Binds 2 zinc ions per subunit.</text>
</comment>
<dbReference type="PANTHER" id="PTHR30580:SF0">
    <property type="entry name" value="PRIMOSOMAL PROTEIN N"/>
    <property type="match status" value="1"/>
</dbReference>
<feature type="binding site" evidence="12">
    <location>
        <position position="474"/>
    </location>
    <ligand>
        <name>Zn(2+)</name>
        <dbReference type="ChEBI" id="CHEBI:29105"/>
        <label>2</label>
    </ligand>
</feature>
<comment type="function">
    <text evidence="12">Initiates the restart of stalled replication forks, which reloads the replicative helicase on sites other than the origin of replication. Recognizes and binds to abandoned replication forks and remodels them to uncover a helicase loading site. Promotes assembly of the primosome at these replication forks.</text>
</comment>
<dbReference type="RefSeq" id="WP_241715587.1">
    <property type="nucleotide sequence ID" value="NZ_JALBUF010000009.1"/>
</dbReference>
<evidence type="ECO:0000256" key="3">
    <source>
        <dbReference type="ARBA" id="ARBA00022723"/>
    </source>
</evidence>
<accession>A0A9X1VA32</accession>
<keyword evidence="2 12" id="KW-0235">DNA replication</keyword>
<feature type="binding site" evidence="12">
    <location>
        <position position="442"/>
    </location>
    <ligand>
        <name>Zn(2+)</name>
        <dbReference type="ChEBI" id="CHEBI:29105"/>
        <label>1</label>
    </ligand>
</feature>
<proteinExistence type="inferred from homology"/>
<keyword evidence="5 12" id="KW-0378">Hydrolase</keyword>
<dbReference type="GO" id="GO:0006310">
    <property type="term" value="P:DNA recombination"/>
    <property type="evidence" value="ECO:0007669"/>
    <property type="project" value="InterPro"/>
</dbReference>
<feature type="binding site" evidence="12">
    <location>
        <position position="487"/>
    </location>
    <ligand>
        <name>Zn(2+)</name>
        <dbReference type="ChEBI" id="CHEBI:29105"/>
        <label>1</label>
    </ligand>
</feature>
<feature type="binding site" evidence="12">
    <location>
        <position position="445"/>
    </location>
    <ligand>
        <name>Zn(2+)</name>
        <dbReference type="ChEBI" id="CHEBI:29105"/>
        <label>1</label>
    </ligand>
</feature>
<feature type="binding site" evidence="12">
    <location>
        <position position="454"/>
    </location>
    <ligand>
        <name>Zn(2+)</name>
        <dbReference type="ChEBI" id="CHEBI:29105"/>
        <label>2</label>
    </ligand>
</feature>
<dbReference type="GO" id="GO:0006270">
    <property type="term" value="P:DNA replication initiation"/>
    <property type="evidence" value="ECO:0007669"/>
    <property type="project" value="TreeGrafter"/>
</dbReference>
<feature type="binding site" evidence="12">
    <location>
        <position position="471"/>
    </location>
    <ligand>
        <name>Zn(2+)</name>
        <dbReference type="ChEBI" id="CHEBI:29105"/>
        <label>2</label>
    </ligand>
</feature>
<keyword evidence="1 12" id="KW-0639">Primosome</keyword>
<evidence type="ECO:0000256" key="7">
    <source>
        <dbReference type="ARBA" id="ARBA00022833"/>
    </source>
</evidence>
<dbReference type="SMART" id="SM00490">
    <property type="entry name" value="HELICc"/>
    <property type="match status" value="1"/>
</dbReference>
<dbReference type="InterPro" id="IPR042115">
    <property type="entry name" value="PriA_3primeBD_sf"/>
</dbReference>
<keyword evidence="3 12" id="KW-0479">Metal-binding</keyword>
<dbReference type="InterPro" id="IPR014001">
    <property type="entry name" value="Helicase_ATP-bd"/>
</dbReference>
<keyword evidence="16" id="KW-1185">Reference proteome</keyword>
<dbReference type="EC" id="5.6.2.4" evidence="12"/>